<evidence type="ECO:0000256" key="1">
    <source>
        <dbReference type="ARBA" id="ARBA00008645"/>
    </source>
</evidence>
<feature type="domain" description="AB hydrolase-1" evidence="3">
    <location>
        <begin position="73"/>
        <end position="323"/>
    </location>
</feature>
<dbReference type="Pfam" id="PF00561">
    <property type="entry name" value="Abhydrolase_1"/>
    <property type="match status" value="1"/>
</dbReference>
<evidence type="ECO:0000313" key="5">
    <source>
        <dbReference type="Proteomes" id="UP001381693"/>
    </source>
</evidence>
<dbReference type="InterPro" id="IPR029058">
    <property type="entry name" value="AB_hydrolase_fold"/>
</dbReference>
<dbReference type="InterPro" id="IPR050266">
    <property type="entry name" value="AB_hydrolase_sf"/>
</dbReference>
<dbReference type="Gene3D" id="3.40.50.1820">
    <property type="entry name" value="alpha/beta hydrolase"/>
    <property type="match status" value="1"/>
</dbReference>
<sequence length="351" mass="39519">MPGPLAAQEKRHDDLITDSYENCKEDKTFDVPASPVKRPRSIKSCAWEWEEVEIDIGWGTLRGKARGSGSRLVLGLHGWLDNANTFDLVAPSLPEDTRFLSLDLPGHGRSDHFSPGFIYDPRGYAGAVKKAMTAYGWERFVLLGHSMGAVVGILYAAAFPEDVEAFISVDIIKPWSSQPDKYASLFKKYFDQYFDNENKASKPPLIYEEEELVTKTIEGSKSLDERGARILLQRGARKTEDGKGLVLLRDLRVKAFFIGFMTYEGWLELARSIECPLLILKATEGHYYNETQETYNVVLAAFQENSRHFSYKEVEGKHHIHLTNSEIVSGYINNFLRESNVALLNGASIVA</sequence>
<reference evidence="4 5" key="1">
    <citation type="submission" date="2023-11" db="EMBL/GenBank/DDBJ databases">
        <title>Halocaridina rubra genome assembly.</title>
        <authorList>
            <person name="Smith C."/>
        </authorList>
    </citation>
    <scope>NUCLEOTIDE SEQUENCE [LARGE SCALE GENOMIC DNA]</scope>
    <source>
        <strain evidence="4">EP-1</strain>
        <tissue evidence="4">Whole</tissue>
    </source>
</reference>
<keyword evidence="5" id="KW-1185">Reference proteome</keyword>
<dbReference type="GO" id="GO:0016020">
    <property type="term" value="C:membrane"/>
    <property type="evidence" value="ECO:0007669"/>
    <property type="project" value="TreeGrafter"/>
</dbReference>
<dbReference type="GO" id="GO:0016787">
    <property type="term" value="F:hydrolase activity"/>
    <property type="evidence" value="ECO:0007669"/>
    <property type="project" value="UniProtKB-KW"/>
</dbReference>
<comment type="similarity">
    <text evidence="1">Belongs to the AB hydrolase superfamily.</text>
</comment>
<protein>
    <submittedName>
        <fullName evidence="4">Serine hydrolase-like protein 2</fullName>
    </submittedName>
</protein>
<name>A0AAN8XD32_HALRR</name>
<dbReference type="InterPro" id="IPR000073">
    <property type="entry name" value="AB_hydrolase_1"/>
</dbReference>
<dbReference type="PANTHER" id="PTHR43798:SF14">
    <property type="entry name" value="SERINE HYDROLASE-LIKE PROTEIN DDB_G0286239"/>
    <property type="match status" value="1"/>
</dbReference>
<dbReference type="EMBL" id="JAXCGZ010007555">
    <property type="protein sequence ID" value="KAK7079263.1"/>
    <property type="molecule type" value="Genomic_DNA"/>
</dbReference>
<comment type="caution">
    <text evidence="4">The sequence shown here is derived from an EMBL/GenBank/DDBJ whole genome shotgun (WGS) entry which is preliminary data.</text>
</comment>
<dbReference type="Proteomes" id="UP001381693">
    <property type="component" value="Unassembled WGS sequence"/>
</dbReference>
<dbReference type="SUPFAM" id="SSF53474">
    <property type="entry name" value="alpha/beta-Hydrolases"/>
    <property type="match status" value="1"/>
</dbReference>
<proteinExistence type="inferred from homology"/>
<evidence type="ECO:0000313" key="4">
    <source>
        <dbReference type="EMBL" id="KAK7079263.1"/>
    </source>
</evidence>
<gene>
    <name evidence="4" type="primary">SERHL2_2</name>
    <name evidence="4" type="ORF">SK128_000948</name>
</gene>
<evidence type="ECO:0000256" key="2">
    <source>
        <dbReference type="ARBA" id="ARBA00022801"/>
    </source>
</evidence>
<dbReference type="AlphaFoldDB" id="A0AAN8XD32"/>
<dbReference type="PANTHER" id="PTHR43798">
    <property type="entry name" value="MONOACYLGLYCEROL LIPASE"/>
    <property type="match status" value="1"/>
</dbReference>
<evidence type="ECO:0000259" key="3">
    <source>
        <dbReference type="Pfam" id="PF00561"/>
    </source>
</evidence>
<organism evidence="4 5">
    <name type="scientific">Halocaridina rubra</name>
    <name type="common">Hawaiian red shrimp</name>
    <dbReference type="NCBI Taxonomy" id="373956"/>
    <lineage>
        <taxon>Eukaryota</taxon>
        <taxon>Metazoa</taxon>
        <taxon>Ecdysozoa</taxon>
        <taxon>Arthropoda</taxon>
        <taxon>Crustacea</taxon>
        <taxon>Multicrustacea</taxon>
        <taxon>Malacostraca</taxon>
        <taxon>Eumalacostraca</taxon>
        <taxon>Eucarida</taxon>
        <taxon>Decapoda</taxon>
        <taxon>Pleocyemata</taxon>
        <taxon>Caridea</taxon>
        <taxon>Atyoidea</taxon>
        <taxon>Atyidae</taxon>
        <taxon>Halocaridina</taxon>
    </lineage>
</organism>
<keyword evidence="2 4" id="KW-0378">Hydrolase</keyword>
<accession>A0AAN8XD32</accession>